<reference evidence="2" key="1">
    <citation type="submission" date="2021-03" db="EMBL/GenBank/DDBJ databases">
        <title>Genomic Encyclopedia of Type Strains, Phase IV (KMG-IV): sequencing the most valuable type-strain genomes for metagenomic binning, comparative biology and taxonomic classification.</title>
        <authorList>
            <person name="Goeker M."/>
        </authorList>
    </citation>
    <scope>NUCLEOTIDE SEQUENCE</scope>
    <source>
        <strain evidence="2">DSM 26232</strain>
    </source>
</reference>
<evidence type="ECO:0000313" key="3">
    <source>
        <dbReference type="Proteomes" id="UP000823736"/>
    </source>
</evidence>
<organism evidence="2 3">
    <name type="scientific">Halolamina salifodinae</name>
    <dbReference type="NCBI Taxonomy" id="1202767"/>
    <lineage>
        <taxon>Archaea</taxon>
        <taxon>Methanobacteriati</taxon>
        <taxon>Methanobacteriota</taxon>
        <taxon>Stenosarchaea group</taxon>
        <taxon>Halobacteria</taxon>
        <taxon>Halobacteriales</taxon>
        <taxon>Haloferacaceae</taxon>
    </lineage>
</organism>
<dbReference type="Proteomes" id="UP000823736">
    <property type="component" value="Unassembled WGS sequence"/>
</dbReference>
<dbReference type="EMBL" id="JAGGLC010000001">
    <property type="protein sequence ID" value="MBP1985805.1"/>
    <property type="molecule type" value="Genomic_DNA"/>
</dbReference>
<protein>
    <submittedName>
        <fullName evidence="2">Uncharacterized protein</fullName>
    </submittedName>
</protein>
<accession>A0A8T4GWV6</accession>
<keyword evidence="3" id="KW-1185">Reference proteome</keyword>
<comment type="caution">
    <text evidence="2">The sequence shown here is derived from an EMBL/GenBank/DDBJ whole genome shotgun (WGS) entry which is preliminary data.</text>
</comment>
<gene>
    <name evidence="2" type="ORF">J2753_000278</name>
</gene>
<evidence type="ECO:0000256" key="1">
    <source>
        <dbReference type="SAM" id="MobiDB-lite"/>
    </source>
</evidence>
<name>A0A8T4GWV6_9EURY</name>
<dbReference type="AlphaFoldDB" id="A0A8T4GWV6"/>
<sequence>MATKNHAVGIDHVTVVPEPAAPSGADDPRAEDADGADD</sequence>
<proteinExistence type="predicted"/>
<evidence type="ECO:0000313" key="2">
    <source>
        <dbReference type="EMBL" id="MBP1985805.1"/>
    </source>
</evidence>
<feature type="region of interest" description="Disordered" evidence="1">
    <location>
        <begin position="1"/>
        <end position="38"/>
    </location>
</feature>